<organism evidence="2 3">
    <name type="scientific">Promethearchaeum syntrophicum</name>
    <dbReference type="NCBI Taxonomy" id="2594042"/>
    <lineage>
        <taxon>Archaea</taxon>
        <taxon>Promethearchaeati</taxon>
        <taxon>Promethearchaeota</taxon>
        <taxon>Promethearchaeia</taxon>
        <taxon>Promethearchaeales</taxon>
        <taxon>Promethearchaeaceae</taxon>
        <taxon>Promethearchaeum</taxon>
    </lineage>
</organism>
<name>A0A5B9D5P3_9ARCH</name>
<protein>
    <submittedName>
        <fullName evidence="2">Uncharacterized protein</fullName>
    </submittedName>
</protein>
<evidence type="ECO:0000313" key="3">
    <source>
        <dbReference type="Proteomes" id="UP000321408"/>
    </source>
</evidence>
<keyword evidence="3" id="KW-1185">Reference proteome</keyword>
<dbReference type="KEGG" id="psyt:DSAG12_00104"/>
<dbReference type="RefSeq" id="WP_147661253.1">
    <property type="nucleotide sequence ID" value="NZ_CP042905.2"/>
</dbReference>
<dbReference type="OrthoDB" id="1018at2157"/>
<dbReference type="InterPro" id="IPR029063">
    <property type="entry name" value="SAM-dependent_MTases_sf"/>
</dbReference>
<evidence type="ECO:0000256" key="1">
    <source>
        <dbReference type="SAM" id="MobiDB-lite"/>
    </source>
</evidence>
<dbReference type="Gene3D" id="3.40.50.150">
    <property type="entry name" value="Vaccinia Virus protein VP39"/>
    <property type="match status" value="1"/>
</dbReference>
<dbReference type="SUPFAM" id="SSF53335">
    <property type="entry name" value="S-adenosyl-L-methionine-dependent methyltransferases"/>
    <property type="match status" value="1"/>
</dbReference>
<feature type="region of interest" description="Disordered" evidence="1">
    <location>
        <begin position="1"/>
        <end position="24"/>
    </location>
</feature>
<dbReference type="EMBL" id="CP042905">
    <property type="protein sequence ID" value="QEE14293.1"/>
    <property type="molecule type" value="Genomic_DNA"/>
</dbReference>
<dbReference type="GeneID" id="41328110"/>
<reference evidence="2 3" key="2">
    <citation type="journal article" date="2024" name="Int. J. Syst. Evol. Microbiol.">
        <title>Promethearchaeum syntrophicum gen. nov., sp. nov., an anaerobic, obligately syntrophic archaeon, the first isolate of the lineage 'Asgard' archaea, and proposal of the new archaeal phylum Promethearchaeota phyl. nov. and kingdom Promethearchaeati regn. nov.</title>
        <authorList>
            <person name="Imachi H."/>
            <person name="Nobu M.K."/>
            <person name="Kato S."/>
            <person name="Takaki Y."/>
            <person name="Miyazaki M."/>
            <person name="Miyata M."/>
            <person name="Ogawara M."/>
            <person name="Saito Y."/>
            <person name="Sakai S."/>
            <person name="Tahara Y.O."/>
            <person name="Takano Y."/>
            <person name="Tasumi E."/>
            <person name="Uematsu K."/>
            <person name="Yoshimura T."/>
            <person name="Itoh T."/>
            <person name="Ohkuma M."/>
            <person name="Takai K."/>
        </authorList>
    </citation>
    <scope>NUCLEOTIDE SEQUENCE [LARGE SCALE GENOMIC DNA]</scope>
    <source>
        <strain evidence="2 3">MK-D1</strain>
    </source>
</reference>
<dbReference type="AlphaFoldDB" id="A0A5B9D5P3"/>
<gene>
    <name evidence="2" type="ORF">DSAG12_00104</name>
</gene>
<reference evidence="2 3" key="1">
    <citation type="journal article" date="2020" name="Nature">
        <title>Isolation of an archaeon at the prokaryote-eukaryote interface.</title>
        <authorList>
            <person name="Imachi H."/>
            <person name="Nobu M.K."/>
            <person name="Nakahara N."/>
            <person name="Morono Y."/>
            <person name="Ogawara M."/>
            <person name="Takaki Y."/>
            <person name="Takano Y."/>
            <person name="Uematsu K."/>
            <person name="Ikuta T."/>
            <person name="Ito M."/>
            <person name="Matsui Y."/>
            <person name="Miyazaki M."/>
            <person name="Murata K."/>
            <person name="Saito Y."/>
            <person name="Sakai S."/>
            <person name="Song C."/>
            <person name="Tasumi E."/>
            <person name="Yamanaka Y."/>
            <person name="Yamaguchi T."/>
            <person name="Kamagata Y."/>
            <person name="Tamaki H."/>
            <person name="Takai K."/>
        </authorList>
    </citation>
    <scope>NUCLEOTIDE SEQUENCE [LARGE SCALE GENOMIC DNA]</scope>
    <source>
        <strain evidence="2 3">MK-D1</strain>
    </source>
</reference>
<sequence length="76" mass="9015">MTGHEEYWDQKAERELERENDPRKQVHSDLLWREIYKCIDSRKNLKILDAGAGPGRFSIPLAEAVIKLYTLIFQRK</sequence>
<proteinExistence type="predicted"/>
<accession>A0A5B9D5P3</accession>
<evidence type="ECO:0000313" key="2">
    <source>
        <dbReference type="EMBL" id="QEE14293.1"/>
    </source>
</evidence>
<dbReference type="Proteomes" id="UP000321408">
    <property type="component" value="Chromosome"/>
</dbReference>